<dbReference type="PROSITE" id="PS50940">
    <property type="entry name" value="CHIT_BIND_II"/>
    <property type="match status" value="3"/>
</dbReference>
<reference evidence="8" key="1">
    <citation type="submission" date="2013-09" db="EMBL/GenBank/DDBJ databases">
        <title>The Genome Sequence of Anopheles maculatus species B.</title>
        <authorList>
            <consortium name="The Broad Institute Genomics Platform"/>
            <person name="Neafsey D.E."/>
            <person name="Besansky N."/>
            <person name="Howell P."/>
            <person name="Walton C."/>
            <person name="Young S.K."/>
            <person name="Zeng Q."/>
            <person name="Gargeya S."/>
            <person name="Fitzgerald M."/>
            <person name="Haas B."/>
            <person name="Abouelleil A."/>
            <person name="Allen A.W."/>
            <person name="Alvarado L."/>
            <person name="Arachchi H.M."/>
            <person name="Berlin A.M."/>
            <person name="Chapman S.B."/>
            <person name="Gainer-Dewar J."/>
            <person name="Goldberg J."/>
            <person name="Griggs A."/>
            <person name="Gujja S."/>
            <person name="Hansen M."/>
            <person name="Howarth C."/>
            <person name="Imamovic A."/>
            <person name="Ireland A."/>
            <person name="Larimer J."/>
            <person name="McCowan C."/>
            <person name="Murphy C."/>
            <person name="Pearson M."/>
            <person name="Poon T.W."/>
            <person name="Priest M."/>
            <person name="Roberts A."/>
            <person name="Saif S."/>
            <person name="Shea T."/>
            <person name="Sisk P."/>
            <person name="Sykes S."/>
            <person name="Wortman J."/>
            <person name="Nusbaum C."/>
            <person name="Birren B."/>
        </authorList>
    </citation>
    <scope>NUCLEOTIDE SEQUENCE [LARGE SCALE GENOMIC DNA]</scope>
    <source>
        <strain evidence="8">maculatus3</strain>
    </source>
</reference>
<keyword evidence="1" id="KW-0147">Chitin-binding</keyword>
<dbReference type="AlphaFoldDB" id="A0A182SGX5"/>
<keyword evidence="3" id="KW-0677">Repeat</keyword>
<feature type="domain" description="Chitin-binding type-2" evidence="6">
    <location>
        <begin position="22"/>
        <end position="76"/>
    </location>
</feature>
<keyword evidence="2" id="KW-0732">Signal</keyword>
<proteinExistence type="predicted"/>
<feature type="domain" description="Chitin-binding type-2" evidence="6">
    <location>
        <begin position="78"/>
        <end position="134"/>
    </location>
</feature>
<protein>
    <recommendedName>
        <fullName evidence="6">Chitin-binding type-2 domain-containing protein</fullName>
    </recommendedName>
</protein>
<dbReference type="InterPro" id="IPR051940">
    <property type="entry name" value="Chitin_bind-dev_reg"/>
</dbReference>
<dbReference type="SMART" id="SM00494">
    <property type="entry name" value="ChtBD2"/>
    <property type="match status" value="3"/>
</dbReference>
<dbReference type="PANTHER" id="PTHR23301">
    <property type="entry name" value="CHITIN BINDING PERITROPHIN-A"/>
    <property type="match status" value="1"/>
</dbReference>
<keyword evidence="8" id="KW-1185">Reference proteome</keyword>
<dbReference type="EnsemblMetazoa" id="AMAM006536-RA">
    <property type="protein sequence ID" value="AMAM006536-PA"/>
    <property type="gene ID" value="AMAM006536"/>
</dbReference>
<dbReference type="Pfam" id="PF01607">
    <property type="entry name" value="CBM_14"/>
    <property type="match status" value="3"/>
</dbReference>
<evidence type="ECO:0000256" key="5">
    <source>
        <dbReference type="ARBA" id="ARBA00023180"/>
    </source>
</evidence>
<keyword evidence="4" id="KW-1015">Disulfide bond</keyword>
<dbReference type="VEuPathDB" id="VectorBase:AMAM006536"/>
<sequence length="226" mass="25439">MLTILLSCKLIFPIRPGISSQEVTCSHSDDFFYSLPGSRCGVYYRCYQNQPIYFSCIDGAMFDFYQQRCVRTEGTCFEAICIGKTNGLYADTSQGCHRSYRCRGGKLTTIENCPQGMLFDGKICTTEENVVCESPESTAASIRYEADPRCYGLPNGNHVLPGDGMDCKKFLLCQNDQVLDVLECPSGYRYDERSKRCRLSNQRASCRASYQDWKMADDSGCSILPD</sequence>
<evidence type="ECO:0000256" key="4">
    <source>
        <dbReference type="ARBA" id="ARBA00023157"/>
    </source>
</evidence>
<evidence type="ECO:0000313" key="8">
    <source>
        <dbReference type="Proteomes" id="UP000075901"/>
    </source>
</evidence>
<evidence type="ECO:0000256" key="3">
    <source>
        <dbReference type="ARBA" id="ARBA00022737"/>
    </source>
</evidence>
<evidence type="ECO:0000256" key="1">
    <source>
        <dbReference type="ARBA" id="ARBA00022669"/>
    </source>
</evidence>
<dbReference type="GO" id="GO:0008061">
    <property type="term" value="F:chitin binding"/>
    <property type="evidence" value="ECO:0007669"/>
    <property type="project" value="UniProtKB-KW"/>
</dbReference>
<keyword evidence="5" id="KW-0325">Glycoprotein</keyword>
<organism evidence="7 8">
    <name type="scientific">Anopheles maculatus</name>
    <dbReference type="NCBI Taxonomy" id="74869"/>
    <lineage>
        <taxon>Eukaryota</taxon>
        <taxon>Metazoa</taxon>
        <taxon>Ecdysozoa</taxon>
        <taxon>Arthropoda</taxon>
        <taxon>Hexapoda</taxon>
        <taxon>Insecta</taxon>
        <taxon>Pterygota</taxon>
        <taxon>Neoptera</taxon>
        <taxon>Endopterygota</taxon>
        <taxon>Diptera</taxon>
        <taxon>Nematocera</taxon>
        <taxon>Culicoidea</taxon>
        <taxon>Culicidae</taxon>
        <taxon>Anophelinae</taxon>
        <taxon>Anopheles</taxon>
        <taxon>Anopheles maculatus group</taxon>
    </lineage>
</organism>
<dbReference type="Proteomes" id="UP000075901">
    <property type="component" value="Unassembled WGS sequence"/>
</dbReference>
<dbReference type="Gene3D" id="2.170.140.10">
    <property type="entry name" value="Chitin binding domain"/>
    <property type="match status" value="2"/>
</dbReference>
<dbReference type="GO" id="GO:0005576">
    <property type="term" value="C:extracellular region"/>
    <property type="evidence" value="ECO:0007669"/>
    <property type="project" value="InterPro"/>
</dbReference>
<evidence type="ECO:0000313" key="7">
    <source>
        <dbReference type="EnsemblMetazoa" id="AMAM006536-PA"/>
    </source>
</evidence>
<dbReference type="InterPro" id="IPR036508">
    <property type="entry name" value="Chitin-bd_dom_sf"/>
</dbReference>
<accession>A0A182SGX5</accession>
<dbReference type="PANTHER" id="PTHR23301:SF0">
    <property type="entry name" value="CHITIN-BINDING TYPE-2 DOMAIN-CONTAINING PROTEIN-RELATED"/>
    <property type="match status" value="1"/>
</dbReference>
<reference evidence="7" key="2">
    <citation type="submission" date="2020-05" db="UniProtKB">
        <authorList>
            <consortium name="EnsemblMetazoa"/>
        </authorList>
    </citation>
    <scope>IDENTIFICATION</scope>
    <source>
        <strain evidence="7">maculatus3</strain>
    </source>
</reference>
<evidence type="ECO:0000259" key="6">
    <source>
        <dbReference type="PROSITE" id="PS50940"/>
    </source>
</evidence>
<name>A0A182SGX5_9DIPT</name>
<feature type="domain" description="Chitin-binding type-2" evidence="6">
    <location>
        <begin position="147"/>
        <end position="208"/>
    </location>
</feature>
<dbReference type="InterPro" id="IPR002557">
    <property type="entry name" value="Chitin-bd_dom"/>
</dbReference>
<evidence type="ECO:0000256" key="2">
    <source>
        <dbReference type="ARBA" id="ARBA00022729"/>
    </source>
</evidence>
<dbReference type="SUPFAM" id="SSF57625">
    <property type="entry name" value="Invertebrate chitin-binding proteins"/>
    <property type="match status" value="3"/>
</dbReference>